<protein>
    <submittedName>
        <fullName evidence="3">Lipopolysaccharide heptosyltransferase II</fullName>
    </submittedName>
</protein>
<proteinExistence type="predicted"/>
<dbReference type="Pfam" id="PF01075">
    <property type="entry name" value="Glyco_transf_9"/>
    <property type="match status" value="1"/>
</dbReference>
<reference evidence="3 4" key="1">
    <citation type="submission" date="2020-08" db="EMBL/GenBank/DDBJ databases">
        <title>Genomic Encyclopedia of Type Strains, Phase IV (KMG-V): Genome sequencing to study the core and pangenomes of soil and plant-associated prokaryotes.</title>
        <authorList>
            <person name="Whitman W."/>
        </authorList>
    </citation>
    <scope>NUCLEOTIDE SEQUENCE [LARGE SCALE GENOMIC DNA]</scope>
    <source>
        <strain evidence="3 4">MP601</strain>
    </source>
</reference>
<evidence type="ECO:0000313" key="3">
    <source>
        <dbReference type="EMBL" id="MBB6128203.1"/>
    </source>
</evidence>
<evidence type="ECO:0000313" key="4">
    <source>
        <dbReference type="Proteomes" id="UP000548326"/>
    </source>
</evidence>
<sequence>MKILIRLPNWLGDVVMSTAFINAVGQLYPDAQIDVIIKKELSNIAPLIPGITQIHPFSKQDFSGLSGVYRFGKKLKAEKYDLFFNLPQSLSSLVMGWATRAKKRVGFGKEGGFFLLTNSLKKPVNLHRVDEYVSLLEQFTGKTIAHKQVKLNASVTEPKQNNRVLVNFNSEASSRRMPLDKGQALLNKLTAAFPDITFGLIGSPKEVDFVSQLITGSENPERLENYAGQTDLPGLCSLMAQSVAMLTTDSGPAHLANSVGTPVIVLFGAGNEYNTAPYNKQNLIVLRYGKLTCEPCVRNTCKLYGVPRCMELLDELQIINALSQYTNHA</sequence>
<dbReference type="GO" id="GO:0008713">
    <property type="term" value="F:ADP-heptose-lipopolysaccharide heptosyltransferase activity"/>
    <property type="evidence" value="ECO:0007669"/>
    <property type="project" value="TreeGrafter"/>
</dbReference>
<comment type="caution">
    <text evidence="3">The sequence shown here is derived from an EMBL/GenBank/DDBJ whole genome shotgun (WGS) entry which is preliminary data.</text>
</comment>
<dbReference type="InterPro" id="IPR002201">
    <property type="entry name" value="Glyco_trans_9"/>
</dbReference>
<dbReference type="Gene3D" id="3.40.50.2000">
    <property type="entry name" value="Glycogen Phosphorylase B"/>
    <property type="match status" value="2"/>
</dbReference>
<keyword evidence="1" id="KW-0328">Glycosyltransferase</keyword>
<gene>
    <name evidence="3" type="ORF">HDF22_002316</name>
</gene>
<evidence type="ECO:0000256" key="1">
    <source>
        <dbReference type="ARBA" id="ARBA00022676"/>
    </source>
</evidence>
<name>A0A841JAS4_9SPHI</name>
<accession>A0A841JAS4</accession>
<organism evidence="3 4">
    <name type="scientific">Mucilaginibacter lappiensis</name>
    <dbReference type="NCBI Taxonomy" id="354630"/>
    <lineage>
        <taxon>Bacteria</taxon>
        <taxon>Pseudomonadati</taxon>
        <taxon>Bacteroidota</taxon>
        <taxon>Sphingobacteriia</taxon>
        <taxon>Sphingobacteriales</taxon>
        <taxon>Sphingobacteriaceae</taxon>
        <taxon>Mucilaginibacter</taxon>
    </lineage>
</organism>
<evidence type="ECO:0000256" key="2">
    <source>
        <dbReference type="ARBA" id="ARBA00022679"/>
    </source>
</evidence>
<dbReference type="Proteomes" id="UP000548326">
    <property type="component" value="Unassembled WGS sequence"/>
</dbReference>
<keyword evidence="2 3" id="KW-0808">Transferase</keyword>
<dbReference type="AlphaFoldDB" id="A0A841JAS4"/>
<dbReference type="EMBL" id="JACHCA010000005">
    <property type="protein sequence ID" value="MBB6128203.1"/>
    <property type="molecule type" value="Genomic_DNA"/>
</dbReference>
<dbReference type="PANTHER" id="PTHR30160">
    <property type="entry name" value="TETRAACYLDISACCHARIDE 4'-KINASE-RELATED"/>
    <property type="match status" value="1"/>
</dbReference>
<dbReference type="RefSeq" id="WP_183587526.1">
    <property type="nucleotide sequence ID" value="NZ_JACHCA010000005.1"/>
</dbReference>
<dbReference type="GO" id="GO:0005829">
    <property type="term" value="C:cytosol"/>
    <property type="evidence" value="ECO:0007669"/>
    <property type="project" value="TreeGrafter"/>
</dbReference>
<dbReference type="PANTHER" id="PTHR30160:SF7">
    <property type="entry name" value="ADP-HEPTOSE--LPS HEPTOSYLTRANSFERASE 2"/>
    <property type="match status" value="1"/>
</dbReference>
<dbReference type="InterPro" id="IPR051199">
    <property type="entry name" value="LPS_LOS_Heptosyltrfase"/>
</dbReference>
<dbReference type="GO" id="GO:0009244">
    <property type="term" value="P:lipopolysaccharide core region biosynthetic process"/>
    <property type="evidence" value="ECO:0007669"/>
    <property type="project" value="TreeGrafter"/>
</dbReference>
<dbReference type="CDD" id="cd03789">
    <property type="entry name" value="GT9_LPS_heptosyltransferase"/>
    <property type="match status" value="1"/>
</dbReference>
<dbReference type="SUPFAM" id="SSF53756">
    <property type="entry name" value="UDP-Glycosyltransferase/glycogen phosphorylase"/>
    <property type="match status" value="1"/>
</dbReference>